<dbReference type="SMART" id="SM00385">
    <property type="entry name" value="CYCLIN"/>
    <property type="match status" value="2"/>
</dbReference>
<evidence type="ECO:0000256" key="2">
    <source>
        <dbReference type="ARBA" id="ARBA00023127"/>
    </source>
</evidence>
<name>D2DJT5_SCHMD</name>
<dbReference type="InterPro" id="IPR046965">
    <property type="entry name" value="Cyclin_A/B-like"/>
</dbReference>
<dbReference type="InterPro" id="IPR004367">
    <property type="entry name" value="Cyclin_C-dom"/>
</dbReference>
<feature type="domain" description="Cyclin-like" evidence="5">
    <location>
        <begin position="69"/>
        <end position="155"/>
    </location>
</feature>
<dbReference type="Pfam" id="PF02984">
    <property type="entry name" value="Cyclin_C"/>
    <property type="match status" value="1"/>
</dbReference>
<dbReference type="InterPro" id="IPR039361">
    <property type="entry name" value="Cyclin"/>
</dbReference>
<sequence length="306" mass="34849">MHFKDDVVNGVPNWFPTRKQFNSEFVNAEYLANIIDFLSESDVSIDPIGRNFLEGSSKITFRDRYVFINWLVLTHSQFSMCSDTLYLAISLSDRFIKANKETLIATDLIIIGIVCLFMAAKIEEIWIPTINDLLSLWNLEYTKEFCSELEIQILCAVNFQLSLPVPISFIRHYSILFSSNNLSQFLSRYFCELSLQDSEACCQSCSLIGASCVFLSEVISRNITSDFSVVWTPKLQASSGLVYADFQNLVKNLCIIVQKQATSSNLRAITQKYSCVGYMNAPNEALNSKAFRSIFLHFRNQIQANQ</sequence>
<dbReference type="GO" id="GO:0044772">
    <property type="term" value="P:mitotic cell cycle phase transition"/>
    <property type="evidence" value="ECO:0007669"/>
    <property type="project" value="InterPro"/>
</dbReference>
<dbReference type="PANTHER" id="PTHR10177">
    <property type="entry name" value="CYCLINS"/>
    <property type="match status" value="1"/>
</dbReference>
<dbReference type="PIRSF" id="PIRSF001771">
    <property type="entry name" value="Cyclin_A_B_D_E"/>
    <property type="match status" value="1"/>
</dbReference>
<evidence type="ECO:0000256" key="1">
    <source>
        <dbReference type="ARBA" id="ARBA00022618"/>
    </source>
</evidence>
<evidence type="ECO:0000259" key="5">
    <source>
        <dbReference type="SMART" id="SM00385"/>
    </source>
</evidence>
<dbReference type="Pfam" id="PF00134">
    <property type="entry name" value="Cyclin_N"/>
    <property type="match status" value="1"/>
</dbReference>
<evidence type="ECO:0000259" key="6">
    <source>
        <dbReference type="SMART" id="SM01332"/>
    </source>
</evidence>
<dbReference type="FunFam" id="1.10.472.10:FF:000057">
    <property type="entry name" value="Cyclin N-terminal domain containing 2"/>
    <property type="match status" value="1"/>
</dbReference>
<dbReference type="CDD" id="cd20537">
    <property type="entry name" value="CYCLIN_CCNO-like_rpt2"/>
    <property type="match status" value="1"/>
</dbReference>
<proteinExistence type="evidence at transcript level"/>
<dbReference type="InterPro" id="IPR013763">
    <property type="entry name" value="Cyclin-like_dom"/>
</dbReference>
<dbReference type="SMART" id="SM01332">
    <property type="entry name" value="Cyclin_C"/>
    <property type="match status" value="1"/>
</dbReference>
<dbReference type="SUPFAM" id="SSF47954">
    <property type="entry name" value="Cyclin-like"/>
    <property type="match status" value="2"/>
</dbReference>
<dbReference type="InterPro" id="IPR006671">
    <property type="entry name" value="Cyclin_N"/>
</dbReference>
<dbReference type="Gene3D" id="1.10.472.10">
    <property type="entry name" value="Cyclin-like"/>
    <property type="match status" value="2"/>
</dbReference>
<feature type="domain" description="Cyclin-like" evidence="5">
    <location>
        <begin position="168"/>
        <end position="258"/>
    </location>
</feature>
<evidence type="ECO:0000256" key="3">
    <source>
        <dbReference type="ARBA" id="ARBA00023306"/>
    </source>
</evidence>
<feature type="domain" description="Cyclin C-terminal" evidence="6">
    <location>
        <begin position="164"/>
        <end position="287"/>
    </location>
</feature>
<keyword evidence="3" id="KW-0131">Cell cycle</keyword>
<protein>
    <submittedName>
        <fullName evidence="7">CyclinB-like protein</fullName>
    </submittedName>
</protein>
<evidence type="ECO:0000256" key="4">
    <source>
        <dbReference type="RuleBase" id="RU000383"/>
    </source>
</evidence>
<reference evidence="7" key="1">
    <citation type="submission" date="2008-12" db="EMBL/GenBank/DDBJ databases">
        <title>Smed-cdc73 regulates self-renewal in planarian stem cells.</title>
        <authorList>
            <person name="Kang H."/>
            <person name="Sanchez Alvarado A."/>
        </authorList>
    </citation>
    <scope>NUCLEOTIDE SEQUENCE</scope>
</reference>
<accession>D2DJT5</accession>
<dbReference type="GO" id="GO:0016538">
    <property type="term" value="F:cyclin-dependent protein serine/threonine kinase regulator activity"/>
    <property type="evidence" value="ECO:0007669"/>
    <property type="project" value="InterPro"/>
</dbReference>
<dbReference type="GO" id="GO:0051301">
    <property type="term" value="P:cell division"/>
    <property type="evidence" value="ECO:0007669"/>
    <property type="project" value="UniProtKB-KW"/>
</dbReference>
<keyword evidence="1" id="KW-0132">Cell division</keyword>
<comment type="similarity">
    <text evidence="4">Belongs to the cyclin family.</text>
</comment>
<dbReference type="InterPro" id="IPR036915">
    <property type="entry name" value="Cyclin-like_sf"/>
</dbReference>
<dbReference type="AlphaFoldDB" id="D2DJT5"/>
<dbReference type="EMBL" id="FJ588606">
    <property type="protein sequence ID" value="ACT98272.1"/>
    <property type="molecule type" value="mRNA"/>
</dbReference>
<evidence type="ECO:0000313" key="7">
    <source>
        <dbReference type="EMBL" id="ACT98272.1"/>
    </source>
</evidence>
<keyword evidence="2 4" id="KW-0195">Cyclin</keyword>
<organism evidence="7">
    <name type="scientific">Schmidtea mediterranea</name>
    <name type="common">Freshwater planarian flatworm</name>
    <dbReference type="NCBI Taxonomy" id="79327"/>
    <lineage>
        <taxon>Eukaryota</taxon>
        <taxon>Metazoa</taxon>
        <taxon>Spiralia</taxon>
        <taxon>Lophotrochozoa</taxon>
        <taxon>Platyhelminthes</taxon>
        <taxon>Rhabditophora</taxon>
        <taxon>Seriata</taxon>
        <taxon>Tricladida</taxon>
        <taxon>Continenticola</taxon>
        <taxon>Geoplanoidea</taxon>
        <taxon>Dugesiidae</taxon>
        <taxon>Schmidtea</taxon>
    </lineage>
</organism>